<keyword evidence="4" id="KW-1185">Reference proteome</keyword>
<dbReference type="PANTHER" id="PTHR46268:SF6">
    <property type="entry name" value="UNIVERSAL STRESS PROTEIN UP12"/>
    <property type="match status" value="1"/>
</dbReference>
<evidence type="ECO:0000259" key="2">
    <source>
        <dbReference type="Pfam" id="PF00582"/>
    </source>
</evidence>
<dbReference type="EMBL" id="CP092109">
    <property type="protein sequence ID" value="UWZ81433.1"/>
    <property type="molecule type" value="Genomic_DNA"/>
</dbReference>
<organism evidence="3 4">
    <name type="scientific">Geoalkalibacter halelectricus</name>
    <dbReference type="NCBI Taxonomy" id="2847045"/>
    <lineage>
        <taxon>Bacteria</taxon>
        <taxon>Pseudomonadati</taxon>
        <taxon>Thermodesulfobacteriota</taxon>
        <taxon>Desulfuromonadia</taxon>
        <taxon>Desulfuromonadales</taxon>
        <taxon>Geoalkalibacteraceae</taxon>
        <taxon>Geoalkalibacter</taxon>
    </lineage>
</organism>
<sequence>MLPVYRTLLYATDLSSNAAHAFRHALALARRFEARIHILHVLPEVEPAVLNFVATVMGEERLADMELDHKDEVRQEIRMRLEAFAREEIGDPNEGATLVSEIHVRHGNPVARILSEADEIDADLIVLGSHGKGRLHYTFLGSVAEKVLHRSKRPVLVVPLG</sequence>
<comment type="similarity">
    <text evidence="1">Belongs to the universal stress protein A family.</text>
</comment>
<dbReference type="InterPro" id="IPR014729">
    <property type="entry name" value="Rossmann-like_a/b/a_fold"/>
</dbReference>
<proteinExistence type="inferred from homology"/>
<accession>A0ABY5ZQN1</accession>
<dbReference type="Pfam" id="PF00582">
    <property type="entry name" value="Usp"/>
    <property type="match status" value="1"/>
</dbReference>
<dbReference type="InterPro" id="IPR006015">
    <property type="entry name" value="Universal_stress_UspA"/>
</dbReference>
<evidence type="ECO:0000313" key="4">
    <source>
        <dbReference type="Proteomes" id="UP001060414"/>
    </source>
</evidence>
<dbReference type="RefSeq" id="WP_260749808.1">
    <property type="nucleotide sequence ID" value="NZ_CP092109.1"/>
</dbReference>
<dbReference type="Proteomes" id="UP001060414">
    <property type="component" value="Chromosome"/>
</dbReference>
<protein>
    <submittedName>
        <fullName evidence="3">Universal stress protein</fullName>
    </submittedName>
</protein>
<dbReference type="PRINTS" id="PR01438">
    <property type="entry name" value="UNVRSLSTRESS"/>
</dbReference>
<dbReference type="SUPFAM" id="SSF52402">
    <property type="entry name" value="Adenine nucleotide alpha hydrolases-like"/>
    <property type="match status" value="1"/>
</dbReference>
<dbReference type="PANTHER" id="PTHR46268">
    <property type="entry name" value="STRESS RESPONSE PROTEIN NHAX"/>
    <property type="match status" value="1"/>
</dbReference>
<evidence type="ECO:0000256" key="1">
    <source>
        <dbReference type="ARBA" id="ARBA00008791"/>
    </source>
</evidence>
<evidence type="ECO:0000313" key="3">
    <source>
        <dbReference type="EMBL" id="UWZ81433.1"/>
    </source>
</evidence>
<dbReference type="InterPro" id="IPR006016">
    <property type="entry name" value="UspA"/>
</dbReference>
<name>A0ABY5ZQN1_9BACT</name>
<dbReference type="CDD" id="cd00293">
    <property type="entry name" value="USP-like"/>
    <property type="match status" value="1"/>
</dbReference>
<reference evidence="3" key="1">
    <citation type="journal article" date="2022" name="Environ. Microbiol.">
        <title>Geoalkalibacter halelectricus SAP #1 sp. nov. possessing extracellular electron transfer and mineral#reducing capabilities from a haloalkaline environment.</title>
        <authorList>
            <person name="Yadav S."/>
            <person name="Singh R."/>
            <person name="Sundharam S.S."/>
            <person name="Chaudhary S."/>
            <person name="Krishnamurthi S."/>
            <person name="Patil S.A."/>
        </authorList>
    </citation>
    <scope>NUCLEOTIDE SEQUENCE</scope>
    <source>
        <strain evidence="3">SAP-1</strain>
    </source>
</reference>
<gene>
    <name evidence="3" type="ORF">L9S41_08560</name>
</gene>
<dbReference type="Gene3D" id="3.40.50.620">
    <property type="entry name" value="HUPs"/>
    <property type="match status" value="1"/>
</dbReference>
<feature type="domain" description="UspA" evidence="2">
    <location>
        <begin position="5"/>
        <end position="159"/>
    </location>
</feature>